<feature type="compositionally biased region" description="Acidic residues" evidence="1">
    <location>
        <begin position="139"/>
        <end position="157"/>
    </location>
</feature>
<gene>
    <name evidence="2" type="ORF">M9Y10_030179</name>
</gene>
<feature type="compositionally biased region" description="Basic and acidic residues" evidence="1">
    <location>
        <begin position="158"/>
        <end position="174"/>
    </location>
</feature>
<organism evidence="2 3">
    <name type="scientific">Tritrichomonas musculus</name>
    <dbReference type="NCBI Taxonomy" id="1915356"/>
    <lineage>
        <taxon>Eukaryota</taxon>
        <taxon>Metamonada</taxon>
        <taxon>Parabasalia</taxon>
        <taxon>Tritrichomonadida</taxon>
        <taxon>Tritrichomonadidae</taxon>
        <taxon>Tritrichomonas</taxon>
    </lineage>
</organism>
<keyword evidence="3" id="KW-1185">Reference proteome</keyword>
<name>A0ABR2KP96_9EUKA</name>
<proteinExistence type="predicted"/>
<evidence type="ECO:0000313" key="2">
    <source>
        <dbReference type="EMBL" id="KAK8892927.1"/>
    </source>
</evidence>
<dbReference type="Proteomes" id="UP001470230">
    <property type="component" value="Unassembled WGS sequence"/>
</dbReference>
<feature type="region of interest" description="Disordered" evidence="1">
    <location>
        <begin position="139"/>
        <end position="209"/>
    </location>
</feature>
<feature type="compositionally biased region" description="Low complexity" evidence="1">
    <location>
        <begin position="177"/>
        <end position="193"/>
    </location>
</feature>
<dbReference type="EMBL" id="JAPFFF010000004">
    <property type="protein sequence ID" value="KAK8892927.1"/>
    <property type="molecule type" value="Genomic_DNA"/>
</dbReference>
<comment type="caution">
    <text evidence="2">The sequence shown here is derived from an EMBL/GenBank/DDBJ whole genome shotgun (WGS) entry which is preliminary data.</text>
</comment>
<accession>A0ABR2KP96</accession>
<sequence>MFCVFLQNIPPEQYSTISVTHNETVYTLSKELSLQNSELISDQAKNETNNPINLDYDHEYDDFQLISDLFNYKRVFITKLNIDFLEYSANYLKIPILIKKTIKFRNHYQDFLNNPIFEEIKSLHKQIFSICQQKNAYDEKDDFSDSDEENEDTQDEITEQKRDENKNSNKDVKSEVTSSNTNNDNDATSTTENNETKNTDDNNGSIQNSMTSENIQKIKYKPEYASTVSHIFFGACLADPLNIDTYLKIVANDAEICSHFHNLLSIDDGKIGDSQMNNILWKTLNVSCKNFFINNEKRLSLDTNLFKYFNFQYGPFFCAITEMKNLLEIFVNMIKDDDIDSLQQFFIADESPLKNLTIFTNLFRFSAILSAMKCFKYFLLNYSSLFPDFKFDANIVRSAIIGGNIEIFRLSLDRYGGEAIDFIKDSIIFNRTKILKWLITNDIQFLSIYNCSCSTVLYGVEYVRQKWYSCSNCHPEPGYGMCKFCAKHCHLNKDGEDVHNPEFQRISTGCFCDDDCPLSKNIEIIGNKRFVEIDDLILLSIYCLNVSALKVLIDEGAYILRCRDRITRNAYSFDDEKLKQLISGMRGYKDKYIDEINSQEYEKDHELLSLEQLMKRMLGRK</sequence>
<evidence type="ECO:0000256" key="1">
    <source>
        <dbReference type="SAM" id="MobiDB-lite"/>
    </source>
</evidence>
<protein>
    <recommendedName>
        <fullName evidence="4">UBR-type domain-containing protein</fullName>
    </recommendedName>
</protein>
<dbReference type="CDD" id="cd19671">
    <property type="entry name" value="UBR-box_UBR4_5_6_7"/>
    <property type="match status" value="1"/>
</dbReference>
<evidence type="ECO:0000313" key="3">
    <source>
        <dbReference type="Proteomes" id="UP001470230"/>
    </source>
</evidence>
<evidence type="ECO:0008006" key="4">
    <source>
        <dbReference type="Google" id="ProtNLM"/>
    </source>
</evidence>
<reference evidence="2 3" key="1">
    <citation type="submission" date="2024-04" db="EMBL/GenBank/DDBJ databases">
        <title>Tritrichomonas musculus Genome.</title>
        <authorList>
            <person name="Alves-Ferreira E."/>
            <person name="Grigg M."/>
            <person name="Lorenzi H."/>
            <person name="Galac M."/>
        </authorList>
    </citation>
    <scope>NUCLEOTIDE SEQUENCE [LARGE SCALE GENOMIC DNA]</scope>
    <source>
        <strain evidence="2 3">EAF2021</strain>
    </source>
</reference>